<feature type="region of interest" description="Disordered" evidence="1">
    <location>
        <begin position="132"/>
        <end position="158"/>
    </location>
</feature>
<keyword evidence="2" id="KW-0812">Transmembrane</keyword>
<keyword evidence="4" id="KW-1185">Reference proteome</keyword>
<keyword evidence="2" id="KW-0472">Membrane</keyword>
<reference evidence="4" key="1">
    <citation type="journal article" date="2019" name="Int. J. Syst. Evol. Microbiol.">
        <title>The Global Catalogue of Microorganisms (GCM) 10K type strain sequencing project: providing services to taxonomists for standard genome sequencing and annotation.</title>
        <authorList>
            <consortium name="The Broad Institute Genomics Platform"/>
            <consortium name="The Broad Institute Genome Sequencing Center for Infectious Disease"/>
            <person name="Wu L."/>
            <person name="Ma J."/>
        </authorList>
    </citation>
    <scope>NUCLEOTIDE SEQUENCE [LARGE SCALE GENOMIC DNA]</scope>
    <source>
        <strain evidence="4">CCTCC AB 2013263</strain>
    </source>
</reference>
<evidence type="ECO:0000313" key="4">
    <source>
        <dbReference type="Proteomes" id="UP001595748"/>
    </source>
</evidence>
<feature type="compositionally biased region" description="Basic and acidic residues" evidence="1">
    <location>
        <begin position="132"/>
        <end position="151"/>
    </location>
</feature>
<evidence type="ECO:0000256" key="1">
    <source>
        <dbReference type="SAM" id="MobiDB-lite"/>
    </source>
</evidence>
<evidence type="ECO:0008006" key="5">
    <source>
        <dbReference type="Google" id="ProtNLM"/>
    </source>
</evidence>
<name>A0ABV8A6C5_9DEIO</name>
<sequence>MNYAATLAVVVMLAFMFPVSVRLAAQLGVPEALTASVLGAVVIFALAAYAVRWQVNRHSARLAVLAQAREQVQADPENPRSYFVNGEHLGALLLRLGRRREAAEVIDRYARLGGARESEIVALREALGAAERRQRRASDAKTDAVAAEKKAGQVPPRS</sequence>
<keyword evidence="2" id="KW-1133">Transmembrane helix</keyword>
<protein>
    <recommendedName>
        <fullName evidence="5">Tetratricopeptide repeat protein</fullName>
    </recommendedName>
</protein>
<evidence type="ECO:0000313" key="3">
    <source>
        <dbReference type="EMBL" id="MFC3859810.1"/>
    </source>
</evidence>
<feature type="transmembrane region" description="Helical" evidence="2">
    <location>
        <begin position="33"/>
        <end position="51"/>
    </location>
</feature>
<proteinExistence type="predicted"/>
<dbReference type="EMBL" id="JBHRZF010000029">
    <property type="protein sequence ID" value="MFC3859810.1"/>
    <property type="molecule type" value="Genomic_DNA"/>
</dbReference>
<accession>A0ABV8A6C5</accession>
<organism evidence="3 4">
    <name type="scientific">Deinococcus antarcticus</name>
    <dbReference type="NCBI Taxonomy" id="1298767"/>
    <lineage>
        <taxon>Bacteria</taxon>
        <taxon>Thermotogati</taxon>
        <taxon>Deinococcota</taxon>
        <taxon>Deinococci</taxon>
        <taxon>Deinococcales</taxon>
        <taxon>Deinococcaceae</taxon>
        <taxon>Deinococcus</taxon>
    </lineage>
</organism>
<dbReference type="Proteomes" id="UP001595748">
    <property type="component" value="Unassembled WGS sequence"/>
</dbReference>
<gene>
    <name evidence="3" type="ORF">ACFOPQ_03405</name>
</gene>
<comment type="caution">
    <text evidence="3">The sequence shown here is derived from an EMBL/GenBank/DDBJ whole genome shotgun (WGS) entry which is preliminary data.</text>
</comment>
<dbReference type="RefSeq" id="WP_380075968.1">
    <property type="nucleotide sequence ID" value="NZ_JBHRZF010000029.1"/>
</dbReference>
<evidence type="ECO:0000256" key="2">
    <source>
        <dbReference type="SAM" id="Phobius"/>
    </source>
</evidence>